<dbReference type="SUPFAM" id="SSF46785">
    <property type="entry name" value="Winged helix' DNA-binding domain"/>
    <property type="match status" value="1"/>
</dbReference>
<keyword evidence="7" id="KW-1185">Reference proteome</keyword>
<dbReference type="RefSeq" id="WP_379771540.1">
    <property type="nucleotide sequence ID" value="NZ_JBHSMZ010000008.1"/>
</dbReference>
<evidence type="ECO:0000256" key="3">
    <source>
        <dbReference type="ARBA" id="ARBA00023163"/>
    </source>
</evidence>
<dbReference type="Pfam" id="PF07729">
    <property type="entry name" value="FCD"/>
    <property type="match status" value="1"/>
</dbReference>
<comment type="caution">
    <text evidence="6">The sequence shown here is derived from an EMBL/GenBank/DDBJ whole genome shotgun (WGS) entry which is preliminary data.</text>
</comment>
<dbReference type="PRINTS" id="PR00035">
    <property type="entry name" value="HTHGNTR"/>
</dbReference>
<dbReference type="SUPFAM" id="SSF48008">
    <property type="entry name" value="GntR ligand-binding domain-like"/>
    <property type="match status" value="1"/>
</dbReference>
<sequence>MNKGRPSLAHGVVEGIAARIRQGQLKPGDRLPTEAAIVAESGVSRSVVREAISHLQAAGLVETRHGIGTFVLEPQQQTALAILELRMGMETEAAALAAARRTEAQLAALRAALEDMRRAQAAGEPTVEADVRFHRILAESSANPYFVELQGQLGKLLSLRERPAGSFERMHHEHEDIVDAIARQDADSARAAMRTHLSNSGERMRKPSL</sequence>
<evidence type="ECO:0000256" key="2">
    <source>
        <dbReference type="ARBA" id="ARBA00023125"/>
    </source>
</evidence>
<dbReference type="InterPro" id="IPR008920">
    <property type="entry name" value="TF_FadR/GntR_C"/>
</dbReference>
<keyword evidence="2" id="KW-0238">DNA-binding</keyword>
<dbReference type="InterPro" id="IPR011711">
    <property type="entry name" value="GntR_C"/>
</dbReference>
<reference evidence="7" key="1">
    <citation type="journal article" date="2019" name="Int. J. Syst. Evol. Microbiol.">
        <title>The Global Catalogue of Microorganisms (GCM) 10K type strain sequencing project: providing services to taxonomists for standard genome sequencing and annotation.</title>
        <authorList>
            <consortium name="The Broad Institute Genomics Platform"/>
            <consortium name="The Broad Institute Genome Sequencing Center for Infectious Disease"/>
            <person name="Wu L."/>
            <person name="Ma J."/>
        </authorList>
    </citation>
    <scope>NUCLEOTIDE SEQUENCE [LARGE SCALE GENOMIC DNA]</scope>
    <source>
        <strain evidence="7">CGMCC 4.5798</strain>
    </source>
</reference>
<keyword evidence="1" id="KW-0805">Transcription regulation</keyword>
<dbReference type="Proteomes" id="UP001596086">
    <property type="component" value="Unassembled WGS sequence"/>
</dbReference>
<gene>
    <name evidence="6" type="ORF">ACFPO9_13305</name>
</gene>
<dbReference type="Gene3D" id="1.10.10.10">
    <property type="entry name" value="Winged helix-like DNA-binding domain superfamily/Winged helix DNA-binding domain"/>
    <property type="match status" value="1"/>
</dbReference>
<evidence type="ECO:0000313" key="7">
    <source>
        <dbReference type="Proteomes" id="UP001596086"/>
    </source>
</evidence>
<dbReference type="InterPro" id="IPR036388">
    <property type="entry name" value="WH-like_DNA-bd_sf"/>
</dbReference>
<dbReference type="PANTHER" id="PTHR43537:SF5">
    <property type="entry name" value="UXU OPERON TRANSCRIPTIONAL REGULATOR"/>
    <property type="match status" value="1"/>
</dbReference>
<dbReference type="PANTHER" id="PTHR43537">
    <property type="entry name" value="TRANSCRIPTIONAL REGULATOR, GNTR FAMILY"/>
    <property type="match status" value="1"/>
</dbReference>
<dbReference type="Gene3D" id="1.20.120.530">
    <property type="entry name" value="GntR ligand-binding domain-like"/>
    <property type="match status" value="1"/>
</dbReference>
<evidence type="ECO:0000313" key="6">
    <source>
        <dbReference type="EMBL" id="MFC5549488.1"/>
    </source>
</evidence>
<evidence type="ECO:0000256" key="4">
    <source>
        <dbReference type="SAM" id="MobiDB-lite"/>
    </source>
</evidence>
<accession>A0ABW0S1U9</accession>
<protein>
    <submittedName>
        <fullName evidence="6">FadR/GntR family transcriptional regulator</fullName>
    </submittedName>
</protein>
<evidence type="ECO:0000259" key="5">
    <source>
        <dbReference type="PROSITE" id="PS50949"/>
    </source>
</evidence>
<evidence type="ECO:0000256" key="1">
    <source>
        <dbReference type="ARBA" id="ARBA00023015"/>
    </source>
</evidence>
<proteinExistence type="predicted"/>
<dbReference type="CDD" id="cd07377">
    <property type="entry name" value="WHTH_GntR"/>
    <property type="match status" value="1"/>
</dbReference>
<dbReference type="Pfam" id="PF00392">
    <property type="entry name" value="GntR"/>
    <property type="match status" value="1"/>
</dbReference>
<feature type="domain" description="HTH gntR-type" evidence="5">
    <location>
        <begin position="6"/>
        <end position="74"/>
    </location>
</feature>
<keyword evidence="3" id="KW-0804">Transcription</keyword>
<dbReference type="InterPro" id="IPR000524">
    <property type="entry name" value="Tscrpt_reg_HTH_GntR"/>
</dbReference>
<feature type="region of interest" description="Disordered" evidence="4">
    <location>
        <begin position="188"/>
        <end position="209"/>
    </location>
</feature>
<dbReference type="InterPro" id="IPR036390">
    <property type="entry name" value="WH_DNA-bd_sf"/>
</dbReference>
<organism evidence="6 7">
    <name type="scientific">Massilia aerilata</name>
    <dbReference type="NCBI Taxonomy" id="453817"/>
    <lineage>
        <taxon>Bacteria</taxon>
        <taxon>Pseudomonadati</taxon>
        <taxon>Pseudomonadota</taxon>
        <taxon>Betaproteobacteria</taxon>
        <taxon>Burkholderiales</taxon>
        <taxon>Oxalobacteraceae</taxon>
        <taxon>Telluria group</taxon>
        <taxon>Massilia</taxon>
    </lineage>
</organism>
<dbReference type="SMART" id="SM00895">
    <property type="entry name" value="FCD"/>
    <property type="match status" value="1"/>
</dbReference>
<dbReference type="PROSITE" id="PS50949">
    <property type="entry name" value="HTH_GNTR"/>
    <property type="match status" value="1"/>
</dbReference>
<dbReference type="EMBL" id="JBHSMZ010000008">
    <property type="protein sequence ID" value="MFC5549488.1"/>
    <property type="molecule type" value="Genomic_DNA"/>
</dbReference>
<dbReference type="SMART" id="SM00345">
    <property type="entry name" value="HTH_GNTR"/>
    <property type="match status" value="1"/>
</dbReference>
<name>A0ABW0S1U9_9BURK</name>